<dbReference type="EMBL" id="JARK01001341">
    <property type="protein sequence ID" value="EYC29853.1"/>
    <property type="molecule type" value="Genomic_DNA"/>
</dbReference>
<evidence type="ECO:0000313" key="2">
    <source>
        <dbReference type="Proteomes" id="UP000024635"/>
    </source>
</evidence>
<accession>A0A016VSV4</accession>
<evidence type="ECO:0000313" key="1">
    <source>
        <dbReference type="EMBL" id="EYC29853.1"/>
    </source>
</evidence>
<proteinExistence type="predicted"/>
<sequence>MKCSLSYGETKYVGVIRCHSHWCWITALRRLRSSTTVARTFTFNSMELAEIADSERKVIETTPFGAFESPRLHPYTL</sequence>
<organism evidence="1 2">
    <name type="scientific">Ancylostoma ceylanicum</name>
    <dbReference type="NCBI Taxonomy" id="53326"/>
    <lineage>
        <taxon>Eukaryota</taxon>
        <taxon>Metazoa</taxon>
        <taxon>Ecdysozoa</taxon>
        <taxon>Nematoda</taxon>
        <taxon>Chromadorea</taxon>
        <taxon>Rhabditida</taxon>
        <taxon>Rhabditina</taxon>
        <taxon>Rhabditomorpha</taxon>
        <taxon>Strongyloidea</taxon>
        <taxon>Ancylostomatidae</taxon>
        <taxon>Ancylostomatinae</taxon>
        <taxon>Ancylostoma</taxon>
    </lineage>
</organism>
<protein>
    <submittedName>
        <fullName evidence="1">Uncharacterized protein</fullName>
    </submittedName>
</protein>
<dbReference type="AlphaFoldDB" id="A0A016VSV4"/>
<keyword evidence="2" id="KW-1185">Reference proteome</keyword>
<dbReference type="Proteomes" id="UP000024635">
    <property type="component" value="Unassembled WGS sequence"/>
</dbReference>
<gene>
    <name evidence="1" type="primary">Acey_s0005.g2295</name>
    <name evidence="1" type="ORF">Y032_0005g2295</name>
</gene>
<comment type="caution">
    <text evidence="1">The sequence shown here is derived from an EMBL/GenBank/DDBJ whole genome shotgun (WGS) entry which is preliminary data.</text>
</comment>
<reference evidence="2" key="1">
    <citation type="journal article" date="2015" name="Nat. Genet.">
        <title>The genome and transcriptome of the zoonotic hookworm Ancylostoma ceylanicum identify infection-specific gene families.</title>
        <authorList>
            <person name="Schwarz E.M."/>
            <person name="Hu Y."/>
            <person name="Antoshechkin I."/>
            <person name="Miller M.M."/>
            <person name="Sternberg P.W."/>
            <person name="Aroian R.V."/>
        </authorList>
    </citation>
    <scope>NUCLEOTIDE SEQUENCE</scope>
    <source>
        <strain evidence="2">HY135</strain>
    </source>
</reference>
<name>A0A016VSV4_9BILA</name>